<evidence type="ECO:0000313" key="4">
    <source>
        <dbReference type="Proteomes" id="UP001370348"/>
    </source>
</evidence>
<accession>A0ABZ2LQ92</accession>
<gene>
    <name evidence="3" type="ORF">LZC94_26145</name>
</gene>
<dbReference type="InterPro" id="IPR001509">
    <property type="entry name" value="Epimerase_deHydtase"/>
</dbReference>
<keyword evidence="4" id="KW-1185">Reference proteome</keyword>
<dbReference type="SUPFAM" id="SSF51735">
    <property type="entry name" value="NAD(P)-binding Rossmann-fold domains"/>
    <property type="match status" value="1"/>
</dbReference>
<dbReference type="EMBL" id="CP089984">
    <property type="protein sequence ID" value="WXB11340.1"/>
    <property type="molecule type" value="Genomic_DNA"/>
</dbReference>
<dbReference type="PANTHER" id="PTHR43245">
    <property type="entry name" value="BIFUNCTIONAL POLYMYXIN RESISTANCE PROTEIN ARNA"/>
    <property type="match status" value="1"/>
</dbReference>
<evidence type="ECO:0000259" key="2">
    <source>
        <dbReference type="Pfam" id="PF01370"/>
    </source>
</evidence>
<feature type="compositionally biased region" description="Polar residues" evidence="1">
    <location>
        <begin position="8"/>
        <end position="24"/>
    </location>
</feature>
<dbReference type="InterPro" id="IPR050177">
    <property type="entry name" value="Lipid_A_modif_metabolic_enz"/>
</dbReference>
<proteinExistence type="predicted"/>
<evidence type="ECO:0000256" key="1">
    <source>
        <dbReference type="SAM" id="MobiDB-lite"/>
    </source>
</evidence>
<reference evidence="3 4" key="1">
    <citation type="submission" date="2021-12" db="EMBL/GenBank/DDBJ databases">
        <title>Discovery of the Pendulisporaceae a myxobacterial family with distinct sporulation behavior and unique specialized metabolism.</title>
        <authorList>
            <person name="Garcia R."/>
            <person name="Popoff A."/>
            <person name="Bader C.D."/>
            <person name="Loehr J."/>
            <person name="Walesch S."/>
            <person name="Walt C."/>
            <person name="Boldt J."/>
            <person name="Bunk B."/>
            <person name="Haeckl F.J.F.P.J."/>
            <person name="Gunesch A.P."/>
            <person name="Birkelbach J."/>
            <person name="Nuebel U."/>
            <person name="Pietschmann T."/>
            <person name="Bach T."/>
            <person name="Mueller R."/>
        </authorList>
    </citation>
    <scope>NUCLEOTIDE SEQUENCE [LARGE SCALE GENOMIC DNA]</scope>
    <source>
        <strain evidence="3 4">MSr11954</strain>
    </source>
</reference>
<sequence>MASRPDSKSGQLAPTAPSAPSYSGGQPGGRRSPVTKGPVVALTGAASFLGTNVIGLLEEDERIARIVAIDIKPPSTAGKKTRSYEVDFTQPTAEARLGEVLAAERADILVHLAFLSSPTTASAWAHELESVGTMHVLVAARHAQVRKVVMWSQTLLYGAHPSNPNFLSERHPLRADRHEPFFSDKVEAEAEASKFARRAPGSVVTILRMAPILGPTVHNYMTRYLAHRMVPTMMGFDPLLQFIHEVDAIAAIKLAIDRDVPGTFNIVGDGVLPLSTVIKLAGRIALPIPHPVAESICALGWLAQVADVPPTFLKYLRFLCVADGTKAQKEMGFRPAYTTREALLDFVSAQRLRDVKLLQENVA</sequence>
<protein>
    <submittedName>
        <fullName evidence="3">NAD-dependent epimerase/dehydratase family protein</fullName>
    </submittedName>
</protein>
<dbReference type="PANTHER" id="PTHR43245:SF52">
    <property type="entry name" value="NAD-DEPENDENT EPIMERASE_DEHYDRATASE"/>
    <property type="match status" value="1"/>
</dbReference>
<organism evidence="3 4">
    <name type="scientific">Pendulispora albinea</name>
    <dbReference type="NCBI Taxonomy" id="2741071"/>
    <lineage>
        <taxon>Bacteria</taxon>
        <taxon>Pseudomonadati</taxon>
        <taxon>Myxococcota</taxon>
        <taxon>Myxococcia</taxon>
        <taxon>Myxococcales</taxon>
        <taxon>Sorangiineae</taxon>
        <taxon>Pendulisporaceae</taxon>
        <taxon>Pendulispora</taxon>
    </lineage>
</organism>
<dbReference type="InterPro" id="IPR036291">
    <property type="entry name" value="NAD(P)-bd_dom_sf"/>
</dbReference>
<feature type="domain" description="NAD-dependent epimerase/dehydratase" evidence="2">
    <location>
        <begin position="41"/>
        <end position="266"/>
    </location>
</feature>
<dbReference type="Gene3D" id="3.40.50.720">
    <property type="entry name" value="NAD(P)-binding Rossmann-like Domain"/>
    <property type="match status" value="1"/>
</dbReference>
<dbReference type="Proteomes" id="UP001370348">
    <property type="component" value="Chromosome"/>
</dbReference>
<dbReference type="RefSeq" id="WP_394820957.1">
    <property type="nucleotide sequence ID" value="NZ_CP089984.1"/>
</dbReference>
<evidence type="ECO:0000313" key="3">
    <source>
        <dbReference type="EMBL" id="WXB11340.1"/>
    </source>
</evidence>
<name>A0ABZ2LQ92_9BACT</name>
<feature type="region of interest" description="Disordered" evidence="1">
    <location>
        <begin position="1"/>
        <end position="36"/>
    </location>
</feature>
<dbReference type="Pfam" id="PF01370">
    <property type="entry name" value="Epimerase"/>
    <property type="match status" value="1"/>
</dbReference>